<protein>
    <submittedName>
        <fullName evidence="1">Uncharacterized protein</fullName>
    </submittedName>
</protein>
<dbReference type="Proteomes" id="UP000034160">
    <property type="component" value="Unassembled WGS sequence"/>
</dbReference>
<dbReference type="EMBL" id="LCCN01000034">
    <property type="protein sequence ID" value="KKS30609.1"/>
    <property type="molecule type" value="Genomic_DNA"/>
</dbReference>
<reference evidence="1 2" key="1">
    <citation type="journal article" date="2015" name="Nature">
        <title>rRNA introns, odd ribosomes, and small enigmatic genomes across a large radiation of phyla.</title>
        <authorList>
            <person name="Brown C.T."/>
            <person name="Hug L.A."/>
            <person name="Thomas B.C."/>
            <person name="Sharon I."/>
            <person name="Castelle C.J."/>
            <person name="Singh A."/>
            <person name="Wilkins M.J."/>
            <person name="Williams K.H."/>
            <person name="Banfield J.F."/>
        </authorList>
    </citation>
    <scope>NUCLEOTIDE SEQUENCE [LARGE SCALE GENOMIC DNA]</scope>
</reference>
<sequence length="172" mass="19408">MSSETSNVLLSAEKARSLAQRIFSQYPHTTESLQWLENNSELAKVARDHIPSLPEAELETTNQSTHNSPGLRAFFQAKREFGWADDEFDPEKPAKSAMGIFLEGYGRYVALRLSKEPDQIAKIQKAFVYAFEAILLVEHPESKLLGDIKEWMIADADKFSEPIQQLLKPSAP</sequence>
<evidence type="ECO:0000313" key="2">
    <source>
        <dbReference type="Proteomes" id="UP000034160"/>
    </source>
</evidence>
<dbReference type="AlphaFoldDB" id="A0A0G0Y1D8"/>
<dbReference type="STRING" id="1618356.UU93_C0034G0006"/>
<accession>A0A0G0Y1D8</accession>
<gene>
    <name evidence="1" type="ORF">UU93_C0034G0006</name>
</gene>
<evidence type="ECO:0000313" key="1">
    <source>
        <dbReference type="EMBL" id="KKS30609.1"/>
    </source>
</evidence>
<proteinExistence type="predicted"/>
<organism evidence="1 2">
    <name type="scientific">Candidatus Amesbacteria bacterium GW2011_GWA2_42_12</name>
    <dbReference type="NCBI Taxonomy" id="1618356"/>
    <lineage>
        <taxon>Bacteria</taxon>
        <taxon>Candidatus Amesiibacteriota</taxon>
    </lineage>
</organism>
<comment type="caution">
    <text evidence="1">The sequence shown here is derived from an EMBL/GenBank/DDBJ whole genome shotgun (WGS) entry which is preliminary data.</text>
</comment>
<name>A0A0G0Y1D8_9BACT</name>